<dbReference type="Gene3D" id="3.30.70.2330">
    <property type="match status" value="1"/>
</dbReference>
<name>A0A178MLQ0_9PROT</name>
<organism evidence="4 5">
    <name type="scientific">Paramagnetospirillum marisnigri</name>
    <dbReference type="NCBI Taxonomy" id="1285242"/>
    <lineage>
        <taxon>Bacteria</taxon>
        <taxon>Pseudomonadati</taxon>
        <taxon>Pseudomonadota</taxon>
        <taxon>Alphaproteobacteria</taxon>
        <taxon>Rhodospirillales</taxon>
        <taxon>Magnetospirillaceae</taxon>
        <taxon>Paramagnetospirillum</taxon>
    </lineage>
</organism>
<dbReference type="GO" id="GO:0016818">
    <property type="term" value="F:hydrolase activity, acting on acid anhydrides, in phosphorus-containing anhydrides"/>
    <property type="evidence" value="ECO:0007669"/>
    <property type="project" value="InterPro"/>
</dbReference>
<accession>A0A178MLQ0</accession>
<dbReference type="GO" id="GO:0003676">
    <property type="term" value="F:nucleic acid binding"/>
    <property type="evidence" value="ECO:0007669"/>
    <property type="project" value="InterPro"/>
</dbReference>
<evidence type="ECO:0000313" key="4">
    <source>
        <dbReference type="EMBL" id="OAN49097.1"/>
    </source>
</evidence>
<reference evidence="4 5" key="1">
    <citation type="submission" date="2016-04" db="EMBL/GenBank/DDBJ databases">
        <title>Draft genome sequence of freshwater magnetotactic bacteria Magnetospirillum marisnigri SP-1 and Magnetospirillum moscoviense BB-1.</title>
        <authorList>
            <person name="Koziaeva V."/>
            <person name="Dziuba M.V."/>
            <person name="Ivanov T.M."/>
            <person name="Kuznetsov B."/>
            <person name="Grouzdev D.S."/>
        </authorList>
    </citation>
    <scope>NUCLEOTIDE SEQUENCE [LARGE SCALE GENOMIC DNA]</scope>
    <source>
        <strain evidence="4 5">SP-1</strain>
    </source>
</reference>
<evidence type="ECO:0000256" key="2">
    <source>
        <dbReference type="ARBA" id="ARBA00022801"/>
    </source>
</evidence>
<comment type="caution">
    <text evidence="4">The sequence shown here is derived from an EMBL/GenBank/DDBJ whole genome shotgun (WGS) entry which is preliminary data.</text>
</comment>
<dbReference type="EMBL" id="LWQT01000066">
    <property type="protein sequence ID" value="OAN49097.1"/>
    <property type="molecule type" value="Genomic_DNA"/>
</dbReference>
<evidence type="ECO:0000259" key="3">
    <source>
        <dbReference type="SMART" id="SM00910"/>
    </source>
</evidence>
<feature type="domain" description="HIRAN" evidence="3">
    <location>
        <begin position="26"/>
        <end position="136"/>
    </location>
</feature>
<dbReference type="GO" id="GO:0008270">
    <property type="term" value="F:zinc ion binding"/>
    <property type="evidence" value="ECO:0007669"/>
    <property type="project" value="InterPro"/>
</dbReference>
<dbReference type="Pfam" id="PF08797">
    <property type="entry name" value="HIRAN"/>
    <property type="match status" value="1"/>
</dbReference>
<evidence type="ECO:0000256" key="1">
    <source>
        <dbReference type="ARBA" id="ARBA00022723"/>
    </source>
</evidence>
<proteinExistence type="predicted"/>
<keyword evidence="1" id="KW-0479">Metal-binding</keyword>
<evidence type="ECO:0000313" key="5">
    <source>
        <dbReference type="Proteomes" id="UP000078428"/>
    </source>
</evidence>
<protein>
    <recommendedName>
        <fullName evidence="3">HIRAN domain-containing protein</fullName>
    </recommendedName>
</protein>
<dbReference type="SMART" id="SM00910">
    <property type="entry name" value="HIRAN"/>
    <property type="match status" value="1"/>
</dbReference>
<sequence>MSGHDKLARTSAIVDGKDWRAANRPPLTYRGRVAGAYFYDGAFDWLQQTARQGAREGDVLAALREPDNPYDRHAIALWTIDAQVGHVPAVVACDLAPLMDAGFPLWVQVWREAITDEPSEIEIAYFGPAINAWQNVR</sequence>
<keyword evidence="5" id="KW-1185">Reference proteome</keyword>
<dbReference type="InterPro" id="IPR014905">
    <property type="entry name" value="HIRAN"/>
</dbReference>
<gene>
    <name evidence="4" type="ORF">A6A04_02955</name>
</gene>
<keyword evidence="2" id="KW-0378">Hydrolase</keyword>
<dbReference type="AlphaFoldDB" id="A0A178MLQ0"/>
<dbReference type="RefSeq" id="WP_068493391.1">
    <property type="nucleotide sequence ID" value="NZ_LWQT01000066.1"/>
</dbReference>
<dbReference type="Proteomes" id="UP000078428">
    <property type="component" value="Unassembled WGS sequence"/>
</dbReference>